<keyword evidence="13" id="KW-1185">Reference proteome</keyword>
<dbReference type="FunCoup" id="A0A6L2PY34">
    <property type="interactions" value="1776"/>
</dbReference>
<gene>
    <name evidence="12" type="ORF">Cfor_08433</name>
</gene>
<evidence type="ECO:0000256" key="5">
    <source>
        <dbReference type="ARBA" id="ARBA00022917"/>
    </source>
</evidence>
<feature type="domain" description="EIF2B subunit epsilon/gamma LbH" evidence="11">
    <location>
        <begin position="352"/>
        <end position="438"/>
    </location>
</feature>
<dbReference type="GO" id="GO:0003743">
    <property type="term" value="F:translation initiation factor activity"/>
    <property type="evidence" value="ECO:0007669"/>
    <property type="project" value="UniProtKB-KW"/>
</dbReference>
<keyword evidence="5" id="KW-0648">Protein biosynthesis</keyword>
<dbReference type="GO" id="GO:0005829">
    <property type="term" value="C:cytosol"/>
    <property type="evidence" value="ECO:0007669"/>
    <property type="project" value="UniProtKB-SubCell"/>
</dbReference>
<protein>
    <recommendedName>
        <fullName evidence="6">Translation initiation factor eIF2B subunit gamma</fullName>
    </recommendedName>
    <alternativeName>
        <fullName evidence="7">eIF2B GDP-GTP exchange factor subunit gamma</fullName>
    </alternativeName>
</protein>
<evidence type="ECO:0000313" key="12">
    <source>
        <dbReference type="EMBL" id="GFG35468.1"/>
    </source>
</evidence>
<evidence type="ECO:0000313" key="13">
    <source>
        <dbReference type="Proteomes" id="UP000502823"/>
    </source>
</evidence>
<comment type="similarity">
    <text evidence="2">Belongs to the eIF-2B gamma/epsilon subunits family.</text>
</comment>
<keyword evidence="3" id="KW-0963">Cytoplasm</keyword>
<dbReference type="InParanoid" id="A0A6L2PY34"/>
<dbReference type="InterPro" id="IPR051960">
    <property type="entry name" value="eIF2B_gamma"/>
</dbReference>
<dbReference type="InterPro" id="IPR056764">
    <property type="entry name" value="LbH_EIF2B3/5"/>
</dbReference>
<accession>A0A6L2PY34</accession>
<comment type="subunit">
    <text evidence="9">Component of the translation initiation factor 2B (eIF2B) complex which is a heterodecamer of two sets of five different subunits: alpha, beta, gamma, delta and epsilon. Subunits alpha, beta and delta comprise a regulatory subcomplex and subunits epsilon and gamma comprise a catalytic subcomplex. Within the complex, the hexameric regulatory complex resides at the center, with the two heterodimeric catalytic subcomplexes bound on opposite sides.</text>
</comment>
<evidence type="ECO:0000256" key="2">
    <source>
        <dbReference type="ARBA" id="ARBA00007878"/>
    </source>
</evidence>
<proteinExistence type="inferred from homology"/>
<reference evidence="13" key="1">
    <citation type="submission" date="2020-01" db="EMBL/GenBank/DDBJ databases">
        <title>Draft genome sequence of the Termite Coptotermes fromosanus.</title>
        <authorList>
            <person name="Itakura S."/>
            <person name="Yosikawa Y."/>
            <person name="Umezawa K."/>
        </authorList>
    </citation>
    <scope>NUCLEOTIDE SEQUENCE [LARGE SCALE GENOMIC DNA]</scope>
</reference>
<dbReference type="PANTHER" id="PTHR45989">
    <property type="entry name" value="TRANSLATION INITIATION FACTOR EIF-2B SUBUNIT GAMMA"/>
    <property type="match status" value="1"/>
</dbReference>
<comment type="function">
    <text evidence="8">Acts as a component of the translation initiation factor 2B (eIF2B) complex, which catalyzes the exchange of GDP for GTP on the eukaryotic initiation factor 2 (eIF2) complex gamma subunit. Its guanine nucleotide exchange factor activity is repressed when bound to eIF2 complex phosphorylated on the alpha subunit, thereby limiting the amount of methionyl-initiator methionine tRNA available to the ribosome and consequently global translation is repressed.</text>
</comment>
<dbReference type="SUPFAM" id="SSF53448">
    <property type="entry name" value="Nucleotide-diphospho-sugar transferases"/>
    <property type="match status" value="1"/>
</dbReference>
<comment type="subcellular location">
    <subcellularLocation>
        <location evidence="1">Cytoplasm</location>
        <location evidence="1">Cytosol</location>
    </subcellularLocation>
</comment>
<dbReference type="GO" id="GO:0005851">
    <property type="term" value="C:eukaryotic translation initiation factor 2B complex"/>
    <property type="evidence" value="ECO:0007669"/>
    <property type="project" value="TreeGrafter"/>
</dbReference>
<dbReference type="AlphaFoldDB" id="A0A6L2PY34"/>
<sequence length="467" mass="52370">MVREFQAIVMAGGRGSRMTELTAGRPKCLLPIGNKPMVWYPLQLLERTGIKDTILVVVEHIKSDVQMALEPCGLKIRLDIVSIPAAEDWGTADTLRFLSDRIKSDVLIVSCDMITDMSLYPVLDVFRKHSAGIVALFFHPQPSDIASVTPGPKTKQKPERDLVGLDTETSRLVFLASISDFDDTVSMPRRLLRKHPHISMFSQLTDAHLYVIRKWVIDYLAYEKSFSTLKGEMISYIIKKQSSRLNTARKDDDINTSLDGDKKDLFHFAQEDTLVHMIRELSNYNDHTGDMKPTYHGDPVRCYAFLAPLDKFGIRTNTVAMYCDINRKIKERWESVTGGCQLVPLHPTSDIKSTQMDDSCVVGEHSSIAEKTSIKSCNIGAHCHIEPKVRLTNCILMNGVKIREGCVLSNCVLCDEVEVCKNSELKDCLVGSHHTVAAEGKLSPESLRIDLNGIPTELIIILRELDV</sequence>
<dbReference type="InterPro" id="IPR005835">
    <property type="entry name" value="NTP_transferase_dom"/>
</dbReference>
<dbReference type="Pfam" id="PF25084">
    <property type="entry name" value="LbH_EIF2B"/>
    <property type="match status" value="1"/>
</dbReference>
<organism evidence="12 13">
    <name type="scientific">Coptotermes formosanus</name>
    <name type="common">Formosan subterranean termite</name>
    <dbReference type="NCBI Taxonomy" id="36987"/>
    <lineage>
        <taxon>Eukaryota</taxon>
        <taxon>Metazoa</taxon>
        <taxon>Ecdysozoa</taxon>
        <taxon>Arthropoda</taxon>
        <taxon>Hexapoda</taxon>
        <taxon>Insecta</taxon>
        <taxon>Pterygota</taxon>
        <taxon>Neoptera</taxon>
        <taxon>Polyneoptera</taxon>
        <taxon>Dictyoptera</taxon>
        <taxon>Blattodea</taxon>
        <taxon>Blattoidea</taxon>
        <taxon>Termitoidae</taxon>
        <taxon>Rhinotermitidae</taxon>
        <taxon>Coptotermes</taxon>
    </lineage>
</organism>
<dbReference type="GO" id="GO:0002183">
    <property type="term" value="P:cytoplasmic translational initiation"/>
    <property type="evidence" value="ECO:0007669"/>
    <property type="project" value="TreeGrafter"/>
</dbReference>
<evidence type="ECO:0000256" key="6">
    <source>
        <dbReference type="ARBA" id="ARBA00044196"/>
    </source>
</evidence>
<name>A0A6L2PY34_COPFO</name>
<dbReference type="Gene3D" id="3.90.550.10">
    <property type="entry name" value="Spore Coat Polysaccharide Biosynthesis Protein SpsA, Chain A"/>
    <property type="match status" value="1"/>
</dbReference>
<dbReference type="Pfam" id="PF00483">
    <property type="entry name" value="NTP_transferase"/>
    <property type="match status" value="1"/>
</dbReference>
<dbReference type="Proteomes" id="UP000502823">
    <property type="component" value="Unassembled WGS sequence"/>
</dbReference>
<evidence type="ECO:0000256" key="3">
    <source>
        <dbReference type="ARBA" id="ARBA00022490"/>
    </source>
</evidence>
<dbReference type="PANTHER" id="PTHR45989:SF1">
    <property type="entry name" value="TRANSLATION INITIATION FACTOR EIF-2B SUBUNIT GAMMA"/>
    <property type="match status" value="1"/>
</dbReference>
<comment type="caution">
    <text evidence="12">The sequence shown here is derived from an EMBL/GenBank/DDBJ whole genome shotgun (WGS) entry which is preliminary data.</text>
</comment>
<evidence type="ECO:0000256" key="4">
    <source>
        <dbReference type="ARBA" id="ARBA00022540"/>
    </source>
</evidence>
<evidence type="ECO:0000259" key="11">
    <source>
        <dbReference type="Pfam" id="PF25084"/>
    </source>
</evidence>
<evidence type="ECO:0000256" key="8">
    <source>
        <dbReference type="ARBA" id="ARBA00045373"/>
    </source>
</evidence>
<evidence type="ECO:0000259" key="10">
    <source>
        <dbReference type="Pfam" id="PF00483"/>
    </source>
</evidence>
<dbReference type="CDD" id="cd04198">
    <property type="entry name" value="eIF-2B_gamma_N"/>
    <property type="match status" value="1"/>
</dbReference>
<dbReference type="GO" id="GO:0005085">
    <property type="term" value="F:guanyl-nucleotide exchange factor activity"/>
    <property type="evidence" value="ECO:0007669"/>
    <property type="project" value="TreeGrafter"/>
</dbReference>
<dbReference type="EMBL" id="BLKM01005781">
    <property type="protein sequence ID" value="GFG35468.1"/>
    <property type="molecule type" value="Genomic_DNA"/>
</dbReference>
<dbReference type="OrthoDB" id="10250549at2759"/>
<dbReference type="CDD" id="cd04652">
    <property type="entry name" value="LbH_eIF2B_gamma_C"/>
    <property type="match status" value="1"/>
</dbReference>
<dbReference type="InterPro" id="IPR029044">
    <property type="entry name" value="Nucleotide-diphossugar_trans"/>
</dbReference>
<keyword evidence="4" id="KW-0396">Initiation factor</keyword>
<dbReference type="Gene3D" id="2.160.10.10">
    <property type="entry name" value="Hexapeptide repeat proteins"/>
    <property type="match status" value="1"/>
</dbReference>
<evidence type="ECO:0000256" key="7">
    <source>
        <dbReference type="ARBA" id="ARBA00044229"/>
    </source>
</evidence>
<evidence type="ECO:0000256" key="9">
    <source>
        <dbReference type="ARBA" id="ARBA00046432"/>
    </source>
</evidence>
<feature type="domain" description="Nucleotidyl transferase" evidence="10">
    <location>
        <begin position="7"/>
        <end position="138"/>
    </location>
</feature>
<evidence type="ECO:0000256" key="1">
    <source>
        <dbReference type="ARBA" id="ARBA00004514"/>
    </source>
</evidence>